<dbReference type="AlphaFoldDB" id="A0A0K8U4L6"/>
<feature type="compositionally biased region" description="Acidic residues" evidence="1">
    <location>
        <begin position="536"/>
        <end position="554"/>
    </location>
</feature>
<sequence>MLNQSIRVFLAKNLNIDGYQAYVALHDCIVTEAHEYMAFKRETVQIGSSVYQGFELKARSLRDVNGALFYYCPCRCGFVYDANLVPYRPVAVEYIPQPGLVEPQDFELKQYFLDIQRQQRGHQPQLLQQLIENPHQYMLQYQNYMNQHYNRFLHLTAPQAPGRPSHHAIITPVENPRVVEPLQNLEVHNHQQRAAAEEEVNVERAGDELEEQARIVVDDEQEVEVEVEVEEKEQIVADIDEGEENQEEQREGVADAREEEEKEEEFEYQEEEFEYEENEEDDEEERDVEEQEHIVVDNDEEEEKKEEQPGVVADAEEDEEEEDEFEHEENEEDDGEEEERDEEEGEEEQRNVLAPALEEQQRAAANEEDEEVAEDQELEADEVLEAEPDGEEAQQHNAGANEEEEQEGMEISDAEEEEEELEGQMEISDDDEEEYGYLLPQPLEEQQPYFVDEGEYDEEEEEDDDDEEIEEEELQNMVQEHMLQAKPIQCYAISSTSSDDSEEDAIYMDDVFPPAVNEWDVIQSQKISSTAKVEGDMDDDENDWSTDSADEDYY</sequence>
<feature type="compositionally biased region" description="Acidic residues" evidence="1">
    <location>
        <begin position="257"/>
        <end position="290"/>
    </location>
</feature>
<protein>
    <submittedName>
        <fullName evidence="2">Dynein heavy chain-like protein PF11_0240</fullName>
    </submittedName>
</protein>
<evidence type="ECO:0000313" key="2">
    <source>
        <dbReference type="EMBL" id="JAI21508.1"/>
    </source>
</evidence>
<feature type="compositionally biased region" description="Acidic residues" evidence="1">
    <location>
        <begin position="222"/>
        <end position="231"/>
    </location>
</feature>
<feature type="compositionally biased region" description="Acidic residues" evidence="1">
    <location>
        <begin position="452"/>
        <end position="471"/>
    </location>
</feature>
<feature type="compositionally biased region" description="Basic and acidic residues" evidence="1">
    <location>
        <begin position="247"/>
        <end position="256"/>
    </location>
</feature>
<accession>A0A0K8U4L6</accession>
<feature type="compositionally biased region" description="Acidic residues" evidence="1">
    <location>
        <begin position="314"/>
        <end position="347"/>
    </location>
</feature>
<feature type="compositionally biased region" description="Acidic residues" evidence="1">
    <location>
        <begin position="401"/>
        <end position="435"/>
    </location>
</feature>
<gene>
    <name evidence="2" type="primary">PF11_0240</name>
    <name evidence="2" type="ORF">c0_g1_i1</name>
</gene>
<feature type="region of interest" description="Disordered" evidence="1">
    <location>
        <begin position="222"/>
        <end position="471"/>
    </location>
</feature>
<organism evidence="2">
    <name type="scientific">Bactrocera latifrons</name>
    <name type="common">Malaysian fruit fly</name>
    <name type="synonym">Chaetodacus latifrons</name>
    <dbReference type="NCBI Taxonomy" id="174628"/>
    <lineage>
        <taxon>Eukaryota</taxon>
        <taxon>Metazoa</taxon>
        <taxon>Ecdysozoa</taxon>
        <taxon>Arthropoda</taxon>
        <taxon>Hexapoda</taxon>
        <taxon>Insecta</taxon>
        <taxon>Pterygota</taxon>
        <taxon>Neoptera</taxon>
        <taxon>Endopterygota</taxon>
        <taxon>Diptera</taxon>
        <taxon>Brachycera</taxon>
        <taxon>Muscomorpha</taxon>
        <taxon>Tephritoidea</taxon>
        <taxon>Tephritidae</taxon>
        <taxon>Bactrocera</taxon>
        <taxon>Bactrocera</taxon>
    </lineage>
</organism>
<dbReference type="EMBL" id="GDHF01030806">
    <property type="protein sequence ID" value="JAI21508.1"/>
    <property type="molecule type" value="Transcribed_RNA"/>
</dbReference>
<feature type="region of interest" description="Disordered" evidence="1">
    <location>
        <begin position="528"/>
        <end position="554"/>
    </location>
</feature>
<evidence type="ECO:0000256" key="1">
    <source>
        <dbReference type="SAM" id="MobiDB-lite"/>
    </source>
</evidence>
<reference evidence="2" key="1">
    <citation type="submission" date="2015-06" db="EMBL/GenBank/DDBJ databases">
        <authorList>
            <person name="Hoefler B.C."/>
            <person name="Straight P.D."/>
        </authorList>
    </citation>
    <scope>NUCLEOTIDE SEQUENCE</scope>
</reference>
<dbReference type="OrthoDB" id="10509952at2759"/>
<name>A0A0K8U4L6_BACLA</name>
<feature type="compositionally biased region" description="Acidic residues" evidence="1">
    <location>
        <begin position="366"/>
        <end position="392"/>
    </location>
</feature>
<proteinExistence type="predicted"/>